<dbReference type="EMBL" id="CP070499">
    <property type="protein sequence ID" value="QSB14632.1"/>
    <property type="molecule type" value="Genomic_DNA"/>
</dbReference>
<feature type="signal peptide" evidence="2">
    <location>
        <begin position="1"/>
        <end position="28"/>
    </location>
</feature>
<evidence type="ECO:0000259" key="3">
    <source>
        <dbReference type="PROSITE" id="PS51841"/>
    </source>
</evidence>
<feature type="domain" description="LTD" evidence="3">
    <location>
        <begin position="433"/>
        <end position="569"/>
    </location>
</feature>
<evidence type="ECO:0000313" key="4">
    <source>
        <dbReference type="EMBL" id="QSB14632.1"/>
    </source>
</evidence>
<feature type="chain" id="PRO_5034769133" evidence="2">
    <location>
        <begin position="29"/>
        <end position="609"/>
    </location>
</feature>
<dbReference type="Proteomes" id="UP000662857">
    <property type="component" value="Chromosome"/>
</dbReference>
<dbReference type="InterPro" id="IPR036866">
    <property type="entry name" value="RibonucZ/Hydroxyglut_hydro"/>
</dbReference>
<dbReference type="Pfam" id="PF00932">
    <property type="entry name" value="LTD"/>
    <property type="match status" value="1"/>
</dbReference>
<dbReference type="Gene3D" id="3.60.15.10">
    <property type="entry name" value="Ribonuclease Z/Hydroxyacylglutathione hydrolase-like"/>
    <property type="match status" value="1"/>
</dbReference>
<reference evidence="4" key="1">
    <citation type="submission" date="2021-02" db="EMBL/GenBank/DDBJ databases">
        <title>Natrosporangium hydrolyticum gen. nov., sp. nov, a haloalkaliphilic actinobacterium from a soda solonchak soil.</title>
        <authorList>
            <person name="Sorokin D.Y."/>
            <person name="Khijniak T.V."/>
            <person name="Zakharycheva A.P."/>
            <person name="Boueva O.V."/>
            <person name="Ariskina E.V."/>
            <person name="Hahnke R.L."/>
            <person name="Bunk B."/>
            <person name="Sproer C."/>
            <person name="Schumann P."/>
            <person name="Evtushenko L.I."/>
            <person name="Kublanov I.V."/>
        </authorList>
    </citation>
    <scope>NUCLEOTIDE SEQUENCE</scope>
    <source>
        <strain evidence="4">DSM 106523</strain>
    </source>
</reference>
<feature type="compositionally biased region" description="Polar residues" evidence="1">
    <location>
        <begin position="599"/>
        <end position="609"/>
    </location>
</feature>
<dbReference type="PROSITE" id="PS51841">
    <property type="entry name" value="LTD"/>
    <property type="match status" value="1"/>
</dbReference>
<name>A0A895YEQ9_9ACTN</name>
<dbReference type="InterPro" id="IPR036415">
    <property type="entry name" value="Lamin_tail_dom_sf"/>
</dbReference>
<organism evidence="4 5">
    <name type="scientific">Natronosporangium hydrolyticum</name>
    <dbReference type="NCBI Taxonomy" id="2811111"/>
    <lineage>
        <taxon>Bacteria</taxon>
        <taxon>Bacillati</taxon>
        <taxon>Actinomycetota</taxon>
        <taxon>Actinomycetes</taxon>
        <taxon>Micromonosporales</taxon>
        <taxon>Micromonosporaceae</taxon>
        <taxon>Natronosporangium</taxon>
    </lineage>
</organism>
<accession>A0A895YEQ9</accession>
<dbReference type="AlphaFoldDB" id="A0A895YEQ9"/>
<dbReference type="InterPro" id="IPR052159">
    <property type="entry name" value="Competence_DNA_uptake"/>
</dbReference>
<evidence type="ECO:0000256" key="2">
    <source>
        <dbReference type="SAM" id="SignalP"/>
    </source>
</evidence>
<dbReference type="InterPro" id="IPR001322">
    <property type="entry name" value="Lamin_tail_dom"/>
</dbReference>
<dbReference type="PANTHER" id="PTHR30619">
    <property type="entry name" value="DNA INTERNALIZATION/COMPETENCE PROTEIN COMEC/REC2"/>
    <property type="match status" value="1"/>
</dbReference>
<dbReference type="KEGG" id="nhy:JQS43_24740"/>
<dbReference type="SUPFAM" id="SSF56281">
    <property type="entry name" value="Metallo-hydrolase/oxidoreductase"/>
    <property type="match status" value="1"/>
</dbReference>
<gene>
    <name evidence="4" type="ORF">JQS43_24740</name>
</gene>
<sequence length="609" mass="63415">MRRTLVTAVTATLLVGGGAVHLASPAQAAVAAAPACSTNGSWQAGELNIYFFDVEQGDSQLIVGPTGRTMLIDLGERSWNAYHTTMAMRVAEEIRAICGIASGPVHLDYVMASHHHLDHVGYAGNPHDDGNIGNGFWQLLHPDHQAFTVGTVIDRDAGDWVDTNGDGTCEVGTSAEPSDEVVWHNAGTTSQTTRRLICWLYGPDGQRDRLHIEGRVLRLTNDDPWPSFDLGPGVTAEVLQANAKGVMQADGVTPVPGDHTTAAYPPSENDYSIALKVQYGQYRYATAGDLDGEYSISGFGYSYNDVEASVAEEFGDVDTMRVNHHGSGHSTSSYYTEVLAPESAVISCGNNSYGHPANRVLDELRTVVNGLGVGADIYLTNNPCAIDDRSGDPIDYTGVLNTEGDIALHTTGGGTGYTIHYDAGSNSYPAGLPPVDGGPTPTGEVLISELRLRGPGGANDEFVELRNTGTGSADISGWRLQGCAATSGAATNRATIPAGTVLPPGGYYLIARDTHYTGAATADLTFSAAIADEGGVRLVTASGGYVDGVGSAAPASSECREGAGLTFPTGDADVSFHRDGAGSVDTDDNAADFLGPAASQPTSSLGQAS</sequence>
<feature type="region of interest" description="Disordered" evidence="1">
    <location>
        <begin position="578"/>
        <end position="609"/>
    </location>
</feature>
<dbReference type="RefSeq" id="WP_239676782.1">
    <property type="nucleotide sequence ID" value="NZ_CP070499.1"/>
</dbReference>
<protein>
    <submittedName>
        <fullName evidence="4">Lamin tail domain-containing protein</fullName>
    </submittedName>
</protein>
<dbReference type="SUPFAM" id="SSF74853">
    <property type="entry name" value="Lamin A/C globular tail domain"/>
    <property type="match status" value="1"/>
</dbReference>
<dbReference type="Gene3D" id="2.60.40.1260">
    <property type="entry name" value="Lamin Tail domain"/>
    <property type="match status" value="1"/>
</dbReference>
<evidence type="ECO:0000313" key="5">
    <source>
        <dbReference type="Proteomes" id="UP000662857"/>
    </source>
</evidence>
<dbReference type="PANTHER" id="PTHR30619:SF1">
    <property type="entry name" value="RECOMBINATION PROTEIN 2"/>
    <property type="match status" value="1"/>
</dbReference>
<keyword evidence="5" id="KW-1185">Reference proteome</keyword>
<evidence type="ECO:0000256" key="1">
    <source>
        <dbReference type="SAM" id="MobiDB-lite"/>
    </source>
</evidence>
<proteinExistence type="predicted"/>
<keyword evidence="2" id="KW-0732">Signal</keyword>